<dbReference type="Pfam" id="PF05390">
    <property type="entry name" value="Kre9_KNH1_C"/>
    <property type="match status" value="1"/>
</dbReference>
<organism evidence="7 8">
    <name type="scientific">Candidozyma haemuli</name>
    <dbReference type="NCBI Taxonomy" id="45357"/>
    <lineage>
        <taxon>Eukaryota</taxon>
        <taxon>Fungi</taxon>
        <taxon>Dikarya</taxon>
        <taxon>Ascomycota</taxon>
        <taxon>Saccharomycotina</taxon>
        <taxon>Pichiomycetes</taxon>
        <taxon>Metschnikowiaceae</taxon>
        <taxon>Candidozyma</taxon>
    </lineage>
</organism>
<reference evidence="7 8" key="1">
    <citation type="submission" date="2017-12" db="EMBL/GenBank/DDBJ databases">
        <title>Genome Sequence of a Multidrug-Resistant Candida haemulonii Isolate from a Patient with Chronic Leg Ulcers in Israel.</title>
        <authorList>
            <person name="Chow N.A."/>
            <person name="Gade L."/>
            <person name="Batra D."/>
            <person name="Rowe L.A."/>
            <person name="Ben-Ami R."/>
            <person name="Loparev V.N."/>
            <person name="Litvintseva A.P."/>
        </authorList>
    </citation>
    <scope>NUCLEOTIDE SEQUENCE [LARGE SCALE GENOMIC DNA]</scope>
    <source>
        <strain evidence="7 8">B11899</strain>
    </source>
</reference>
<dbReference type="EMBL" id="PKFO01000005">
    <property type="protein sequence ID" value="PVH21098.1"/>
    <property type="molecule type" value="Genomic_DNA"/>
</dbReference>
<proteinExistence type="inferred from homology"/>
<comment type="function">
    <text evidence="1">Involved in cell wall beta(1-&gt;6) glucan synthesis.</text>
</comment>
<dbReference type="PANTHER" id="PTHR28154">
    <property type="entry name" value="CELL WALL SYNTHESIS PROTEIN KNH1-RELATED"/>
    <property type="match status" value="1"/>
</dbReference>
<sequence>MADVDIKKPESGQSFDASSGSVEVEIEWEDDTEGFDFSDLDNARNYDIVLMTGTNDDIETVKQLGSNIDNEERSFTAEIDNDLGPNGYYFFQIYTSFPNDGYTIHYTNRFRLTGMSGGTSTFTFNDGLFSHSGDQPSPQWNAGGTALKVETESFSLTYTAQSGWVRYAPMQPNPTFPVTGTNYSHRHETSDYTAYTTISHFPDAWTTTTAERTYSINSRENTAPVNSYPTYWYPPSSRVSSATLSDAKKKRWL</sequence>
<accession>A0A2V1ATD8</accession>
<dbReference type="PANTHER" id="PTHR28154:SF1">
    <property type="entry name" value="CELL WALL SYNTHESIS PROTEIN KNH1-RELATED"/>
    <property type="match status" value="1"/>
</dbReference>
<protein>
    <submittedName>
        <fullName evidence="7">Uncharacterized protein</fullName>
    </submittedName>
</protein>
<evidence type="ECO:0000313" key="7">
    <source>
        <dbReference type="EMBL" id="PVH21098.1"/>
    </source>
</evidence>
<dbReference type="GO" id="GO:0031505">
    <property type="term" value="P:fungal-type cell wall organization"/>
    <property type="evidence" value="ECO:0007669"/>
    <property type="project" value="TreeGrafter"/>
</dbReference>
<dbReference type="InterPro" id="IPR008659">
    <property type="entry name" value="Kre9/Knh1_C"/>
</dbReference>
<feature type="domain" description="Yeast cell wall synthesis Kre9/Knh1-like N-terminal" evidence="6">
    <location>
        <begin position="8"/>
        <end position="111"/>
    </location>
</feature>
<dbReference type="VEuPathDB" id="FungiDB:CXQ85_000063"/>
<keyword evidence="3" id="KW-0732">Signal</keyword>
<feature type="domain" description="Yeast cell wall synthesis Kre9/Knh1 C-terminal" evidence="5">
    <location>
        <begin position="151"/>
        <end position="245"/>
    </location>
</feature>
<dbReference type="GeneID" id="37005396"/>
<dbReference type="InterPro" id="IPR018466">
    <property type="entry name" value="Kre9/Knh1-like_N"/>
</dbReference>
<evidence type="ECO:0000256" key="2">
    <source>
        <dbReference type="ARBA" id="ARBA00006816"/>
    </source>
</evidence>
<dbReference type="GO" id="GO:0006078">
    <property type="term" value="P:(1-&gt;6)-beta-D-glucan biosynthetic process"/>
    <property type="evidence" value="ECO:0007669"/>
    <property type="project" value="InterPro"/>
</dbReference>
<evidence type="ECO:0000313" key="8">
    <source>
        <dbReference type="Proteomes" id="UP000244309"/>
    </source>
</evidence>
<name>A0A2V1ATD8_9ASCO</name>
<dbReference type="Pfam" id="PF10342">
    <property type="entry name" value="Kre9_KNH"/>
    <property type="match status" value="1"/>
</dbReference>
<evidence type="ECO:0000259" key="5">
    <source>
        <dbReference type="Pfam" id="PF05390"/>
    </source>
</evidence>
<dbReference type="AlphaFoldDB" id="A0A2V1ATD8"/>
<dbReference type="InterPro" id="IPR045328">
    <property type="entry name" value="Kre9/Knh1"/>
</dbReference>
<dbReference type="RefSeq" id="XP_025342038.1">
    <property type="nucleotide sequence ID" value="XM_025483823.1"/>
</dbReference>
<comment type="caution">
    <text evidence="7">The sequence shown here is derived from an EMBL/GenBank/DDBJ whole genome shotgun (WGS) entry which is preliminary data.</text>
</comment>
<feature type="compositionally biased region" description="Basic and acidic residues" evidence="4">
    <location>
        <begin position="1"/>
        <end position="10"/>
    </location>
</feature>
<keyword evidence="8" id="KW-1185">Reference proteome</keyword>
<dbReference type="Proteomes" id="UP000244309">
    <property type="component" value="Unassembled WGS sequence"/>
</dbReference>
<dbReference type="OrthoDB" id="2432613at2759"/>
<dbReference type="STRING" id="45357.A0A2V1ATD8"/>
<gene>
    <name evidence="7" type="ORF">CXQ85_000063</name>
</gene>
<dbReference type="GO" id="GO:0042546">
    <property type="term" value="P:cell wall biogenesis"/>
    <property type="evidence" value="ECO:0007669"/>
    <property type="project" value="InterPro"/>
</dbReference>
<evidence type="ECO:0000256" key="4">
    <source>
        <dbReference type="SAM" id="MobiDB-lite"/>
    </source>
</evidence>
<feature type="compositionally biased region" description="Polar residues" evidence="4">
    <location>
        <begin position="11"/>
        <end position="21"/>
    </location>
</feature>
<evidence type="ECO:0000256" key="1">
    <source>
        <dbReference type="ARBA" id="ARBA00004010"/>
    </source>
</evidence>
<dbReference type="GO" id="GO:0005576">
    <property type="term" value="C:extracellular region"/>
    <property type="evidence" value="ECO:0007669"/>
    <property type="project" value="TreeGrafter"/>
</dbReference>
<feature type="region of interest" description="Disordered" evidence="4">
    <location>
        <begin position="1"/>
        <end position="22"/>
    </location>
</feature>
<evidence type="ECO:0000256" key="3">
    <source>
        <dbReference type="ARBA" id="ARBA00022729"/>
    </source>
</evidence>
<evidence type="ECO:0000259" key="6">
    <source>
        <dbReference type="Pfam" id="PF10342"/>
    </source>
</evidence>
<comment type="similarity">
    <text evidence="2">Belongs to the KRE9/KNH1 family.</text>
</comment>